<organism evidence="2 3">
    <name type="scientific">Thraustotheca clavata</name>
    <dbReference type="NCBI Taxonomy" id="74557"/>
    <lineage>
        <taxon>Eukaryota</taxon>
        <taxon>Sar</taxon>
        <taxon>Stramenopiles</taxon>
        <taxon>Oomycota</taxon>
        <taxon>Saprolegniomycetes</taxon>
        <taxon>Saprolegniales</taxon>
        <taxon>Achlyaceae</taxon>
        <taxon>Thraustotheca</taxon>
    </lineage>
</organism>
<feature type="coiled-coil region" evidence="1">
    <location>
        <begin position="57"/>
        <end position="157"/>
    </location>
</feature>
<protein>
    <submittedName>
        <fullName evidence="2">Uncharacterized protein</fullName>
    </submittedName>
</protein>
<dbReference type="AlphaFoldDB" id="A0A1V9Y7C2"/>
<evidence type="ECO:0000313" key="2">
    <source>
        <dbReference type="EMBL" id="OQR81625.1"/>
    </source>
</evidence>
<reference evidence="2 3" key="1">
    <citation type="journal article" date="2014" name="Genome Biol. Evol.">
        <title>The secreted proteins of Achlya hypogyna and Thraustotheca clavata identify the ancestral oomycete secretome and reveal gene acquisitions by horizontal gene transfer.</title>
        <authorList>
            <person name="Misner I."/>
            <person name="Blouin N."/>
            <person name="Leonard G."/>
            <person name="Richards T.A."/>
            <person name="Lane C.E."/>
        </authorList>
    </citation>
    <scope>NUCLEOTIDE SEQUENCE [LARGE SCALE GENOMIC DNA]</scope>
    <source>
        <strain evidence="2 3">ATCC 34112</strain>
    </source>
</reference>
<dbReference type="EMBL" id="JNBS01004940">
    <property type="protein sequence ID" value="OQR81625.1"/>
    <property type="molecule type" value="Genomic_DNA"/>
</dbReference>
<dbReference type="Proteomes" id="UP000243217">
    <property type="component" value="Unassembled WGS sequence"/>
</dbReference>
<evidence type="ECO:0000313" key="3">
    <source>
        <dbReference type="Proteomes" id="UP000243217"/>
    </source>
</evidence>
<keyword evidence="1" id="KW-0175">Coiled coil</keyword>
<accession>A0A1V9Y7C2</accession>
<evidence type="ECO:0000256" key="1">
    <source>
        <dbReference type="SAM" id="Coils"/>
    </source>
</evidence>
<proteinExistence type="predicted"/>
<keyword evidence="3" id="KW-1185">Reference proteome</keyword>
<gene>
    <name evidence="2" type="ORF">THRCLA_11555</name>
</gene>
<name>A0A1V9Y7C2_9STRA</name>
<comment type="caution">
    <text evidence="2">The sequence shown here is derived from an EMBL/GenBank/DDBJ whole genome shotgun (WGS) entry which is preliminary data.</text>
</comment>
<sequence length="464" mass="55018">MAFIGDDDCDVHMPPKDLVSFDMRDEEALDEDTPVLTLSEYHKLASSEYTKYAKSKIEELYQYVQTIEKEKETLELEIVRWKEREAKIRSTNVALAKRVNELQQSLTMVLQQREALQKQLFDDITRSAGKELENEHITMLQTQINVLQLTLDEAERARQAAVYKISELSIGGSNDMTTKEEWAAKFKHDYELLLQRSMLNLTQQQERHNVALDIALRKLKLEHAAKIEKLTLAHEIKLTEWRLDEARRGKEIESAMEADRYSARLEMKHHIQNAHIHQKIAITPQHQKSQDDSIVVRLSLDALRGRRMDALKKMCLIRNAFWRQALHQKWYHWQHVTFKATWRREEAQRQLYRCVLRRVMKTTAIAFQTWRSSVITSNQQGLHTTVMQQVLSGERILQWVLSRWRRRIFVAFWKWKSYNLIKPTNDSTQLKKEITKLHEELAKTKAETWRCKRQLLQQFKQSAM</sequence>
<dbReference type="OrthoDB" id="62356at2759"/>